<evidence type="ECO:0000256" key="1">
    <source>
        <dbReference type="SAM" id="MobiDB-lite"/>
    </source>
</evidence>
<reference evidence="2 3" key="1">
    <citation type="journal article" date="2021" name="BMC Genomics">
        <title>Datura genome reveals duplications of psychoactive alkaloid biosynthetic genes and high mutation rate following tissue culture.</title>
        <authorList>
            <person name="Rajewski A."/>
            <person name="Carter-House D."/>
            <person name="Stajich J."/>
            <person name="Litt A."/>
        </authorList>
    </citation>
    <scope>NUCLEOTIDE SEQUENCE [LARGE SCALE GENOMIC DNA]</scope>
    <source>
        <strain evidence="2">AR-01</strain>
    </source>
</reference>
<comment type="caution">
    <text evidence="2">The sequence shown here is derived from an EMBL/GenBank/DDBJ whole genome shotgun (WGS) entry which is preliminary data.</text>
</comment>
<accession>A0ABS8VP28</accession>
<sequence>MAPKPSKGKGVASSSNESKRSKGASEEKHDDVSHSKQPLRRYGLRWVTQQEDKKWFKEHKESKYSHDLLIEKAWHLYFRIWKRFCLVYALKNGVLVNVGLIIKNVLRRARAKKGLRFGFKGLLTQYQCGHQIEEEEMDYRPRYYPRGIDVTNDKELEGVHGTVLSFNVRNARIDNMLSHLVGLGFEEPLDDDVAIEDEMARVDSDIESSDAEKEDSELRKAALVPIDEED</sequence>
<dbReference type="EMBL" id="JACEIK010005429">
    <property type="protein sequence ID" value="MCE0481490.1"/>
    <property type="molecule type" value="Genomic_DNA"/>
</dbReference>
<gene>
    <name evidence="2" type="ORF">HAX54_039265</name>
</gene>
<feature type="compositionally biased region" description="Acidic residues" evidence="1">
    <location>
        <begin position="205"/>
        <end position="215"/>
    </location>
</feature>
<evidence type="ECO:0000313" key="2">
    <source>
        <dbReference type="EMBL" id="MCE0481490.1"/>
    </source>
</evidence>
<organism evidence="2 3">
    <name type="scientific">Datura stramonium</name>
    <name type="common">Jimsonweed</name>
    <name type="synonym">Common thornapple</name>
    <dbReference type="NCBI Taxonomy" id="4076"/>
    <lineage>
        <taxon>Eukaryota</taxon>
        <taxon>Viridiplantae</taxon>
        <taxon>Streptophyta</taxon>
        <taxon>Embryophyta</taxon>
        <taxon>Tracheophyta</taxon>
        <taxon>Spermatophyta</taxon>
        <taxon>Magnoliopsida</taxon>
        <taxon>eudicotyledons</taxon>
        <taxon>Gunneridae</taxon>
        <taxon>Pentapetalae</taxon>
        <taxon>asterids</taxon>
        <taxon>lamiids</taxon>
        <taxon>Solanales</taxon>
        <taxon>Solanaceae</taxon>
        <taxon>Solanoideae</taxon>
        <taxon>Datureae</taxon>
        <taxon>Datura</taxon>
    </lineage>
</organism>
<evidence type="ECO:0000313" key="3">
    <source>
        <dbReference type="Proteomes" id="UP000823775"/>
    </source>
</evidence>
<keyword evidence="3" id="KW-1185">Reference proteome</keyword>
<proteinExistence type="predicted"/>
<feature type="region of interest" description="Disordered" evidence="1">
    <location>
        <begin position="1"/>
        <end position="37"/>
    </location>
</feature>
<protein>
    <submittedName>
        <fullName evidence="2">Uncharacterized protein</fullName>
    </submittedName>
</protein>
<name>A0ABS8VP28_DATST</name>
<feature type="region of interest" description="Disordered" evidence="1">
    <location>
        <begin position="202"/>
        <end position="230"/>
    </location>
</feature>
<dbReference type="Proteomes" id="UP000823775">
    <property type="component" value="Unassembled WGS sequence"/>
</dbReference>
<feature type="compositionally biased region" description="Basic and acidic residues" evidence="1">
    <location>
        <begin position="17"/>
        <end position="34"/>
    </location>
</feature>